<dbReference type="InterPro" id="IPR036249">
    <property type="entry name" value="Thioredoxin-like_sf"/>
</dbReference>
<keyword evidence="1" id="KW-0732">Signal</keyword>
<dbReference type="PANTHER" id="PTHR36057">
    <property type="match status" value="1"/>
</dbReference>
<dbReference type="Pfam" id="PF06764">
    <property type="entry name" value="DUF1223"/>
    <property type="match status" value="1"/>
</dbReference>
<dbReference type="InterPro" id="IPR010634">
    <property type="entry name" value="DUF1223"/>
</dbReference>
<reference evidence="2 3" key="1">
    <citation type="submission" date="2018-06" db="EMBL/GenBank/DDBJ databases">
        <title>Genomic Encyclopedia of Archaeal and Bacterial Type Strains, Phase II (KMG-II): from individual species to whole genera.</title>
        <authorList>
            <person name="Goeker M."/>
        </authorList>
    </citation>
    <scope>NUCLEOTIDE SEQUENCE [LARGE SCALE GENOMIC DNA]</scope>
    <source>
        <strain evidence="2 3">DSM 22009</strain>
    </source>
</reference>
<keyword evidence="3" id="KW-1185">Reference proteome</keyword>
<feature type="chain" id="PRO_5016006906" description="Secreted protein" evidence="1">
    <location>
        <begin position="21"/>
        <end position="231"/>
    </location>
</feature>
<dbReference type="SUPFAM" id="SSF52833">
    <property type="entry name" value="Thioredoxin-like"/>
    <property type="match status" value="1"/>
</dbReference>
<dbReference type="PANTHER" id="PTHR36057:SF1">
    <property type="entry name" value="LIPOPROTEIN LIPID ATTACHMENT SITE-LIKE PROTEIN, PUTATIVE (DUF1223)-RELATED"/>
    <property type="match status" value="1"/>
</dbReference>
<comment type="caution">
    <text evidence="2">The sequence shown here is derived from an EMBL/GenBank/DDBJ whole genome shotgun (WGS) entry which is preliminary data.</text>
</comment>
<dbReference type="AlphaFoldDB" id="A0A2W7NLN9"/>
<dbReference type="Proteomes" id="UP000248916">
    <property type="component" value="Unassembled WGS sequence"/>
</dbReference>
<evidence type="ECO:0008006" key="4">
    <source>
        <dbReference type="Google" id="ProtNLM"/>
    </source>
</evidence>
<feature type="signal peptide" evidence="1">
    <location>
        <begin position="1"/>
        <end position="20"/>
    </location>
</feature>
<accession>A0A2W7NLN9</accession>
<organism evidence="2 3">
    <name type="scientific">Palleronia aestuarii</name>
    <dbReference type="NCBI Taxonomy" id="568105"/>
    <lineage>
        <taxon>Bacteria</taxon>
        <taxon>Pseudomonadati</taxon>
        <taxon>Pseudomonadota</taxon>
        <taxon>Alphaproteobacteria</taxon>
        <taxon>Rhodobacterales</taxon>
        <taxon>Roseobacteraceae</taxon>
        <taxon>Palleronia</taxon>
    </lineage>
</organism>
<evidence type="ECO:0000313" key="2">
    <source>
        <dbReference type="EMBL" id="PZX17584.1"/>
    </source>
</evidence>
<dbReference type="EMBL" id="QKZL01000004">
    <property type="protein sequence ID" value="PZX17584.1"/>
    <property type="molecule type" value="Genomic_DNA"/>
</dbReference>
<sequence length="231" mass="24898">MRAAVIAVFLGLVPFAGAFAGTTEQPVVVELYTSQGCSACPEADAMIADLADHEGVLPLALHIDYWDYIGWVDIFADPDFTKRQKAYARVAGSRTIFTPQMIVSGTDHVVGAKPVQLMDLIQKHAERPDPVSIDLARKGGSLVIDAVATDPLEKETVVQLVRYSPAERVEITRGENAGLTIDYANVVREWRTLGAWDGQAPLHLEVAAEGPVAVIVQYEGFGQIVAAASLE</sequence>
<name>A0A2W7NLN9_9RHOB</name>
<gene>
    <name evidence="2" type="ORF">LX81_01309</name>
</gene>
<dbReference type="OrthoDB" id="9808254at2"/>
<evidence type="ECO:0000256" key="1">
    <source>
        <dbReference type="SAM" id="SignalP"/>
    </source>
</evidence>
<proteinExistence type="predicted"/>
<evidence type="ECO:0000313" key="3">
    <source>
        <dbReference type="Proteomes" id="UP000248916"/>
    </source>
</evidence>
<dbReference type="RefSeq" id="WP_111536479.1">
    <property type="nucleotide sequence ID" value="NZ_QKZL01000004.1"/>
</dbReference>
<protein>
    <recommendedName>
        <fullName evidence="4">Secreted protein</fullName>
    </recommendedName>
</protein>